<reference evidence="1 2" key="1">
    <citation type="submission" date="2019-12" db="EMBL/GenBank/DDBJ databases">
        <title>Genomic-based taxomic classification of the family Erythrobacteraceae.</title>
        <authorList>
            <person name="Xu L."/>
        </authorList>
    </citation>
    <scope>NUCLEOTIDE SEQUENCE [LARGE SCALE GENOMIC DNA]</scope>
    <source>
        <strain evidence="1 2">M0322</strain>
    </source>
</reference>
<sequence length="162" mass="17288">MHHEIFGTVDARDALAGVRILAEGLPVVEHAASVKLIVENAIPPLAMAGDRAGTPEATARSGNAFSVEMPGYRQWAITTGECFEDLPHDRGLVLVDFSESAQRLTIRAELPDLAITVGEAARDPAILNHAPLPAPHLLAQLLEHDGRHGAAHADMQGPNFPF</sequence>
<dbReference type="AlphaFoldDB" id="A0A844YYP8"/>
<evidence type="ECO:0000313" key="1">
    <source>
        <dbReference type="EMBL" id="MXO73455.1"/>
    </source>
</evidence>
<proteinExistence type="predicted"/>
<name>A0A844YYP8_9SPHN</name>
<keyword evidence="2" id="KW-1185">Reference proteome</keyword>
<dbReference type="EMBL" id="WTYV01000010">
    <property type="protein sequence ID" value="MXO73455.1"/>
    <property type="molecule type" value="Genomic_DNA"/>
</dbReference>
<comment type="caution">
    <text evidence="1">The sequence shown here is derived from an EMBL/GenBank/DDBJ whole genome shotgun (WGS) entry which is preliminary data.</text>
</comment>
<accession>A0A844YYP8</accession>
<evidence type="ECO:0000313" key="2">
    <source>
        <dbReference type="Proteomes" id="UP000466966"/>
    </source>
</evidence>
<gene>
    <name evidence="1" type="ORF">GRI99_17670</name>
</gene>
<organism evidence="1 2">
    <name type="scientific">Alteraurantiacibacter buctensis</name>
    <dbReference type="NCBI Taxonomy" id="1503981"/>
    <lineage>
        <taxon>Bacteria</taxon>
        <taxon>Pseudomonadati</taxon>
        <taxon>Pseudomonadota</taxon>
        <taxon>Alphaproteobacteria</taxon>
        <taxon>Sphingomonadales</taxon>
        <taxon>Erythrobacteraceae</taxon>
        <taxon>Alteraurantiacibacter</taxon>
    </lineage>
</organism>
<dbReference type="Proteomes" id="UP000466966">
    <property type="component" value="Unassembled WGS sequence"/>
</dbReference>
<protein>
    <submittedName>
        <fullName evidence="1">Uncharacterized protein</fullName>
    </submittedName>
</protein>